<evidence type="ECO:0000313" key="1">
    <source>
        <dbReference type="EMBL" id="MDT0455541.1"/>
    </source>
</evidence>
<reference evidence="1" key="1">
    <citation type="submission" date="2024-05" db="EMBL/GenBank/DDBJ databases">
        <title>30 novel species of actinomycetes from the DSMZ collection.</title>
        <authorList>
            <person name="Nouioui I."/>
        </authorList>
    </citation>
    <scope>NUCLEOTIDE SEQUENCE</scope>
    <source>
        <strain evidence="1">DSM 41527</strain>
    </source>
</reference>
<dbReference type="RefSeq" id="WP_311622881.1">
    <property type="nucleotide sequence ID" value="NZ_JAVRFE010000007.1"/>
</dbReference>
<sequence>MSTHRTARPILDSYVRVSTTATYRDGVDLIAVERAVNDVPPAGMTADEKAMAARILADHGTAPNMIARHLGFPRRVARPAEAKHRREPAACGTNAGYRRHLRQSEIPCGACRAARAAAARRYRRTGSSKEIAA</sequence>
<dbReference type="EMBL" id="JAVRFE010000007">
    <property type="protein sequence ID" value="MDT0455541.1"/>
    <property type="molecule type" value="Genomic_DNA"/>
</dbReference>
<protein>
    <submittedName>
        <fullName evidence="1">Uncharacterized protein</fullName>
    </submittedName>
</protein>
<keyword evidence="2" id="KW-1185">Reference proteome</keyword>
<comment type="caution">
    <text evidence="1">The sequence shown here is derived from an EMBL/GenBank/DDBJ whole genome shotgun (WGS) entry which is preliminary data.</text>
</comment>
<organism evidence="1 2">
    <name type="scientific">Streptomyces mooreae</name>
    <dbReference type="NCBI Taxonomy" id="3075523"/>
    <lineage>
        <taxon>Bacteria</taxon>
        <taxon>Bacillati</taxon>
        <taxon>Actinomycetota</taxon>
        <taxon>Actinomycetes</taxon>
        <taxon>Kitasatosporales</taxon>
        <taxon>Streptomycetaceae</taxon>
        <taxon>Streptomyces</taxon>
    </lineage>
</organism>
<accession>A0ABU2T2U6</accession>
<dbReference type="Proteomes" id="UP001180551">
    <property type="component" value="Unassembled WGS sequence"/>
</dbReference>
<gene>
    <name evidence="1" type="ORF">RM550_07285</name>
</gene>
<evidence type="ECO:0000313" key="2">
    <source>
        <dbReference type="Proteomes" id="UP001180551"/>
    </source>
</evidence>
<name>A0ABU2T2U6_9ACTN</name>
<proteinExistence type="predicted"/>